<dbReference type="EMBL" id="JBHRSF010000007">
    <property type="protein sequence ID" value="MFC2994446.1"/>
    <property type="molecule type" value="Genomic_DNA"/>
</dbReference>
<dbReference type="EMBL" id="PYIX02000015">
    <property type="protein sequence ID" value="RFC83556.1"/>
    <property type="molecule type" value="Genomic_DNA"/>
</dbReference>
<proteinExistence type="predicted"/>
<gene>
    <name evidence="1" type="ORF">ACFODO_04010</name>
    <name evidence="2" type="ORF">C9E89_010425</name>
</gene>
<organism evidence="2 3">
    <name type="scientific">Acinetobacter sichuanensis</name>
    <dbReference type="NCBI Taxonomy" id="2136183"/>
    <lineage>
        <taxon>Bacteria</taxon>
        <taxon>Pseudomonadati</taxon>
        <taxon>Pseudomonadota</taxon>
        <taxon>Gammaproteobacteria</taxon>
        <taxon>Moraxellales</taxon>
        <taxon>Moraxellaceae</taxon>
        <taxon>Acinetobacter</taxon>
    </lineage>
</organism>
<sequence length="197" mass="23068">MKKSLVMTIFFIVLLLIGWLVSPYWVLYQINQAIENNQAEKISKYIDYARVQASLEPQIQKKMNQSIGLENNHTWIGQWGEHLTEQISHQVVQKILTPETVALLFQGKQLKEKFDFSQFTTKKLISQAFLPPEHLVMQVIEIEPVSLPKVLKKNDIDARYISINTFQVIVPTFAAKNTQFIFQRHYIDWKLTEIHLN</sequence>
<accession>A0A371YQ20</accession>
<evidence type="ECO:0000313" key="2">
    <source>
        <dbReference type="EMBL" id="RFC83556.1"/>
    </source>
</evidence>
<dbReference type="Pfam" id="PF11159">
    <property type="entry name" value="DUF2939"/>
    <property type="match status" value="1"/>
</dbReference>
<protein>
    <submittedName>
        <fullName evidence="2">DUF2939 domain-containing protein</fullName>
    </submittedName>
</protein>
<dbReference type="Proteomes" id="UP001595455">
    <property type="component" value="Unassembled WGS sequence"/>
</dbReference>
<keyword evidence="4" id="KW-1185">Reference proteome</keyword>
<dbReference type="Proteomes" id="UP000240957">
    <property type="component" value="Unassembled WGS sequence"/>
</dbReference>
<evidence type="ECO:0000313" key="1">
    <source>
        <dbReference type="EMBL" id="MFC2994446.1"/>
    </source>
</evidence>
<name>A0A371YQ20_9GAMM</name>
<reference evidence="4" key="3">
    <citation type="journal article" date="2019" name="Int. J. Syst. Evol. Microbiol.">
        <title>The Global Catalogue of Microorganisms (GCM) 10K type strain sequencing project: providing services to taxonomists for standard genome sequencing and annotation.</title>
        <authorList>
            <consortium name="The Broad Institute Genomics Platform"/>
            <consortium name="The Broad Institute Genome Sequencing Center for Infectious Disease"/>
            <person name="Wu L."/>
            <person name="Ma J."/>
        </authorList>
    </citation>
    <scope>NUCLEOTIDE SEQUENCE [LARGE SCALE GENOMIC DNA]</scope>
    <source>
        <strain evidence="4">KCTC 62575</strain>
    </source>
</reference>
<dbReference type="RefSeq" id="WP_107008201.1">
    <property type="nucleotide sequence ID" value="NZ_JBHRSF010000007.1"/>
</dbReference>
<reference evidence="2 3" key="2">
    <citation type="submission" date="2018-08" db="EMBL/GenBank/DDBJ databases">
        <title>The draft genome of Acinetobacter sichuanensis strain WCHAc060041.</title>
        <authorList>
            <person name="Qin J."/>
            <person name="Feng Y."/>
            <person name="Zong Z."/>
        </authorList>
    </citation>
    <scope>NUCLEOTIDE SEQUENCE [LARGE SCALE GENOMIC DNA]</scope>
    <source>
        <strain evidence="2 3">WCHAc060041</strain>
    </source>
</reference>
<dbReference type="InterPro" id="IPR021330">
    <property type="entry name" value="DUF2939"/>
</dbReference>
<dbReference type="OrthoDB" id="5739641at2"/>
<dbReference type="AlphaFoldDB" id="A0A371YQ20"/>
<reference evidence="1" key="1">
    <citation type="journal article" date="2014" name="Int. J. Syst. Evol. Microbiol.">
        <title>Complete genome of a new Firmicutes species belonging to the dominant human colonic microbiota ('Ruminococcus bicirculans') reveals two chromosomes and a selective capacity to utilize plant glucans.</title>
        <authorList>
            <consortium name="NISC Comparative Sequencing Program"/>
            <person name="Wegmann U."/>
            <person name="Louis P."/>
            <person name="Goesmann A."/>
            <person name="Henrissat B."/>
            <person name="Duncan S.H."/>
            <person name="Flint H.J."/>
        </authorList>
    </citation>
    <scope>NUCLEOTIDE SEQUENCE</scope>
    <source>
        <strain evidence="1">KCTC 62575</strain>
    </source>
</reference>
<evidence type="ECO:0000313" key="4">
    <source>
        <dbReference type="Proteomes" id="UP001595455"/>
    </source>
</evidence>
<comment type="caution">
    <text evidence="2">The sequence shown here is derived from an EMBL/GenBank/DDBJ whole genome shotgun (WGS) entry which is preliminary data.</text>
</comment>
<reference evidence="1" key="4">
    <citation type="submission" date="2024-09" db="EMBL/GenBank/DDBJ databases">
        <authorList>
            <person name="Sun Q."/>
            <person name="Mori K."/>
        </authorList>
    </citation>
    <scope>NUCLEOTIDE SEQUENCE</scope>
    <source>
        <strain evidence="1">KCTC 62575</strain>
    </source>
</reference>
<evidence type="ECO:0000313" key="3">
    <source>
        <dbReference type="Proteomes" id="UP000240957"/>
    </source>
</evidence>